<organism evidence="2 3">
    <name type="scientific">Tagetes erecta</name>
    <name type="common">African marigold</name>
    <dbReference type="NCBI Taxonomy" id="13708"/>
    <lineage>
        <taxon>Eukaryota</taxon>
        <taxon>Viridiplantae</taxon>
        <taxon>Streptophyta</taxon>
        <taxon>Embryophyta</taxon>
        <taxon>Tracheophyta</taxon>
        <taxon>Spermatophyta</taxon>
        <taxon>Magnoliopsida</taxon>
        <taxon>eudicotyledons</taxon>
        <taxon>Gunneridae</taxon>
        <taxon>Pentapetalae</taxon>
        <taxon>asterids</taxon>
        <taxon>campanulids</taxon>
        <taxon>Asterales</taxon>
        <taxon>Asteraceae</taxon>
        <taxon>Asteroideae</taxon>
        <taxon>Heliantheae alliance</taxon>
        <taxon>Tageteae</taxon>
        <taxon>Tagetes</taxon>
    </lineage>
</organism>
<gene>
    <name evidence="2" type="ORF">QVD17_13057</name>
</gene>
<accession>A0AAD8KXD2</accession>
<dbReference type="EMBL" id="JAUHHV010000003">
    <property type="protein sequence ID" value="KAK1430374.1"/>
    <property type="molecule type" value="Genomic_DNA"/>
</dbReference>
<feature type="region of interest" description="Disordered" evidence="1">
    <location>
        <begin position="20"/>
        <end position="118"/>
    </location>
</feature>
<dbReference type="Proteomes" id="UP001229421">
    <property type="component" value="Unassembled WGS sequence"/>
</dbReference>
<feature type="compositionally biased region" description="Acidic residues" evidence="1">
    <location>
        <begin position="37"/>
        <end position="70"/>
    </location>
</feature>
<sequence>MDVFHDTQSSDCHLVINLGSFPTRTNSGEGGEPSFINDDDDEDEEAYSLDDDEEEEEEINEDEANDDNDIVDTTYYSMTDVSSRHHGGDGGNEDPHGPSYRVHTGCKSSQPKKRRGHGKNLNLQAEWVKNGNKPIPIKFVHSTNLFKAVGKNASKFVRSISNELDETAPFQITSWDQVPKDYKIEATGRANYIDGWREMHSKNGNIENIHAQNAWVSHLALHL</sequence>
<evidence type="ECO:0000313" key="2">
    <source>
        <dbReference type="EMBL" id="KAK1430374.1"/>
    </source>
</evidence>
<evidence type="ECO:0000256" key="1">
    <source>
        <dbReference type="SAM" id="MobiDB-lite"/>
    </source>
</evidence>
<dbReference type="AlphaFoldDB" id="A0AAD8KXD2"/>
<feature type="compositionally biased region" description="Basic and acidic residues" evidence="1">
    <location>
        <begin position="82"/>
        <end position="96"/>
    </location>
</feature>
<keyword evidence="3" id="KW-1185">Reference proteome</keyword>
<comment type="caution">
    <text evidence="2">The sequence shown here is derived from an EMBL/GenBank/DDBJ whole genome shotgun (WGS) entry which is preliminary data.</text>
</comment>
<protein>
    <submittedName>
        <fullName evidence="2">Uncharacterized protein</fullName>
    </submittedName>
</protein>
<proteinExistence type="predicted"/>
<name>A0AAD8KXD2_TARER</name>
<evidence type="ECO:0000313" key="3">
    <source>
        <dbReference type="Proteomes" id="UP001229421"/>
    </source>
</evidence>
<reference evidence="2" key="1">
    <citation type="journal article" date="2023" name="bioRxiv">
        <title>Improved chromosome-level genome assembly for marigold (Tagetes erecta).</title>
        <authorList>
            <person name="Jiang F."/>
            <person name="Yuan L."/>
            <person name="Wang S."/>
            <person name="Wang H."/>
            <person name="Xu D."/>
            <person name="Wang A."/>
            <person name="Fan W."/>
        </authorList>
    </citation>
    <scope>NUCLEOTIDE SEQUENCE</scope>
    <source>
        <strain evidence="2">WSJ</strain>
        <tissue evidence="2">Leaf</tissue>
    </source>
</reference>